<name>A0ABN0SVD9_9FIRM</name>
<sequence length="253" mass="28246">MKLEDAINTISCFLALRQIEELTPESLEVHCGAGQADVLLAFGNDLPEVAEAACRAYLSGICKKILFAGGVGHSTQILKDKMKAMPEYRACDLSGAEADIYAEIARKKFDIPEQDILVENASRNCSENGRNALRILREYGIPHQVMILLQDPTMQYRSYVSMADLVTKGDILISYAPFVPQMNAELEFTEQIKGLWPRERFYSLLMGEIRRLRDDENGYGPKGCGFIPHVDIPVDVAAADEVLHNELECYAAR</sequence>
<dbReference type="Gene3D" id="3.40.50.620">
    <property type="entry name" value="HUPs"/>
    <property type="match status" value="1"/>
</dbReference>
<evidence type="ECO:0000313" key="3">
    <source>
        <dbReference type="Proteomes" id="UP001500399"/>
    </source>
</evidence>
<dbReference type="InterPro" id="IPR051599">
    <property type="entry name" value="Cell_Envelope_Assoc"/>
</dbReference>
<dbReference type="PANTHER" id="PTHR30336:SF20">
    <property type="entry name" value="DUF218 DOMAIN-CONTAINING PROTEIN"/>
    <property type="match status" value="1"/>
</dbReference>
<gene>
    <name evidence="2" type="ORF">GCM10008919_01860</name>
</gene>
<dbReference type="PANTHER" id="PTHR30336">
    <property type="entry name" value="INNER MEMBRANE PROTEIN, PROBABLE PERMEASE"/>
    <property type="match status" value="1"/>
</dbReference>
<dbReference type="Proteomes" id="UP001500399">
    <property type="component" value="Unassembled WGS sequence"/>
</dbReference>
<dbReference type="CDD" id="cd06259">
    <property type="entry name" value="YdcF-like"/>
    <property type="match status" value="1"/>
</dbReference>
<dbReference type="Pfam" id="PF02698">
    <property type="entry name" value="DUF218"/>
    <property type="match status" value="1"/>
</dbReference>
<dbReference type="InterPro" id="IPR003848">
    <property type="entry name" value="DUF218"/>
</dbReference>
<accession>A0ABN0SVD9</accession>
<keyword evidence="3" id="KW-1185">Reference proteome</keyword>
<dbReference type="EMBL" id="BAAACR010000001">
    <property type="protein sequence ID" value="GAA0202133.1"/>
    <property type="molecule type" value="Genomic_DNA"/>
</dbReference>
<organism evidence="2 3">
    <name type="scientific">Selenomonas dianae</name>
    <dbReference type="NCBI Taxonomy" id="135079"/>
    <lineage>
        <taxon>Bacteria</taxon>
        <taxon>Bacillati</taxon>
        <taxon>Bacillota</taxon>
        <taxon>Negativicutes</taxon>
        <taxon>Selenomonadales</taxon>
        <taxon>Selenomonadaceae</taxon>
        <taxon>Selenomonas</taxon>
    </lineage>
</organism>
<dbReference type="InterPro" id="IPR014729">
    <property type="entry name" value="Rossmann-like_a/b/a_fold"/>
</dbReference>
<proteinExistence type="predicted"/>
<reference evidence="2 3" key="1">
    <citation type="journal article" date="2019" name="Int. J. Syst. Evol. Microbiol.">
        <title>The Global Catalogue of Microorganisms (GCM) 10K type strain sequencing project: providing services to taxonomists for standard genome sequencing and annotation.</title>
        <authorList>
            <consortium name="The Broad Institute Genomics Platform"/>
            <consortium name="The Broad Institute Genome Sequencing Center for Infectious Disease"/>
            <person name="Wu L."/>
            <person name="Ma J."/>
        </authorList>
    </citation>
    <scope>NUCLEOTIDE SEQUENCE [LARGE SCALE GENOMIC DNA]</scope>
    <source>
        <strain evidence="2 3">JCM 8542</strain>
    </source>
</reference>
<protein>
    <submittedName>
        <fullName evidence="2">YdcF family protein</fullName>
    </submittedName>
</protein>
<evidence type="ECO:0000259" key="1">
    <source>
        <dbReference type="Pfam" id="PF02698"/>
    </source>
</evidence>
<feature type="domain" description="DUF218" evidence="1">
    <location>
        <begin position="43"/>
        <end position="165"/>
    </location>
</feature>
<dbReference type="RefSeq" id="WP_304988194.1">
    <property type="nucleotide sequence ID" value="NZ_BAAACR010000001.1"/>
</dbReference>
<comment type="caution">
    <text evidence="2">The sequence shown here is derived from an EMBL/GenBank/DDBJ whole genome shotgun (WGS) entry which is preliminary data.</text>
</comment>
<dbReference type="Gene3D" id="1.10.3620.10">
    <property type="entry name" value="YdcF like domain"/>
    <property type="match status" value="1"/>
</dbReference>
<evidence type="ECO:0000313" key="2">
    <source>
        <dbReference type="EMBL" id="GAA0202133.1"/>
    </source>
</evidence>